<accession>A0A9Q6YZU3</accession>
<gene>
    <name evidence="2" type="ORF">JFL49_00650</name>
</gene>
<reference evidence="2 3" key="1">
    <citation type="submission" date="2020-12" db="EMBL/GenBank/DDBJ databases">
        <title>ASc-MMNZ-VFA-070.</title>
        <authorList>
            <person name="Schryvers A."/>
            <person name="Mostafa Nazari M."/>
            <person name="Farshchi Andisi V."/>
            <person name="Timsit E."/>
            <person name="Walter Morck D."/>
        </authorList>
    </citation>
    <scope>NUCLEOTIDE SEQUENCE [LARGE SCALE GENOMIC DNA]</scope>
    <source>
        <strain evidence="2 3">ASc-MMNZ-VFA-070</strain>
    </source>
</reference>
<evidence type="ECO:0000259" key="1">
    <source>
        <dbReference type="Pfam" id="PF00535"/>
    </source>
</evidence>
<dbReference type="Pfam" id="PF00535">
    <property type="entry name" value="Glycos_transf_2"/>
    <property type="match status" value="1"/>
</dbReference>
<name>A0A9Q6YZU3_HISSO</name>
<dbReference type="EMBL" id="CP066558">
    <property type="protein sequence ID" value="QQF82465.1"/>
    <property type="molecule type" value="Genomic_DNA"/>
</dbReference>
<sequence>MTAFNPIAIIPHYNHSATVGSVAEQLNQLGLPVLIVDDGSSLEHKAVLEQLPQNERFSILFCEINGGKGAAVKAGLKQAQKLGFSHAIQVDADGQHNIIDVKKMLEQAEKSPSAIVCGKPIYGKDAPKSRLYGRKITDFWNAINTLSFDIKDGMCGFRIYPIAQIMPILAQEQIGGGMDFDTEILIHSYWQKIPLIWVDTPVKYEKDGISHFRGWADNWLISKMHARLFFRMLKRLFTGKIR</sequence>
<dbReference type="AlphaFoldDB" id="A0A9Q6YZU3"/>
<dbReference type="Proteomes" id="UP000595373">
    <property type="component" value="Chromosome"/>
</dbReference>
<protein>
    <submittedName>
        <fullName evidence="2">Glycosyltransferase family 2 protein</fullName>
    </submittedName>
</protein>
<proteinExistence type="predicted"/>
<dbReference type="CDD" id="cd04179">
    <property type="entry name" value="DPM_DPG-synthase_like"/>
    <property type="match status" value="1"/>
</dbReference>
<evidence type="ECO:0000313" key="2">
    <source>
        <dbReference type="EMBL" id="QQF82465.1"/>
    </source>
</evidence>
<feature type="domain" description="Glycosyltransferase 2-like" evidence="1">
    <location>
        <begin position="9"/>
        <end position="139"/>
    </location>
</feature>
<dbReference type="InterPro" id="IPR001173">
    <property type="entry name" value="Glyco_trans_2-like"/>
</dbReference>
<keyword evidence="3" id="KW-1185">Reference proteome</keyword>
<organism evidence="2 3">
    <name type="scientific">Histophilus somni</name>
    <name type="common">Haemophilus somnus</name>
    <dbReference type="NCBI Taxonomy" id="731"/>
    <lineage>
        <taxon>Bacteria</taxon>
        <taxon>Pseudomonadati</taxon>
        <taxon>Pseudomonadota</taxon>
        <taxon>Gammaproteobacteria</taxon>
        <taxon>Pasteurellales</taxon>
        <taxon>Pasteurellaceae</taxon>
        <taxon>Histophilus</taxon>
    </lineage>
</organism>
<dbReference type="Gene3D" id="3.90.550.10">
    <property type="entry name" value="Spore Coat Polysaccharide Biosynthesis Protein SpsA, Chain A"/>
    <property type="match status" value="1"/>
</dbReference>
<dbReference type="PANTHER" id="PTHR10859:SF91">
    <property type="entry name" value="DOLICHYL-PHOSPHATE BETA-GLUCOSYLTRANSFERASE"/>
    <property type="match status" value="1"/>
</dbReference>
<dbReference type="SUPFAM" id="SSF53448">
    <property type="entry name" value="Nucleotide-diphospho-sugar transferases"/>
    <property type="match status" value="1"/>
</dbReference>
<dbReference type="OrthoDB" id="9804335at2"/>
<dbReference type="GO" id="GO:0006487">
    <property type="term" value="P:protein N-linked glycosylation"/>
    <property type="evidence" value="ECO:0007669"/>
    <property type="project" value="TreeGrafter"/>
</dbReference>
<dbReference type="PANTHER" id="PTHR10859">
    <property type="entry name" value="GLYCOSYL TRANSFERASE"/>
    <property type="match status" value="1"/>
</dbReference>
<dbReference type="InterPro" id="IPR029044">
    <property type="entry name" value="Nucleotide-diphossugar_trans"/>
</dbReference>
<dbReference type="RefSeq" id="WP_075293551.1">
    <property type="nucleotide sequence ID" value="NZ_CP018802.1"/>
</dbReference>
<evidence type="ECO:0000313" key="3">
    <source>
        <dbReference type="Proteomes" id="UP000595373"/>
    </source>
</evidence>